<proteinExistence type="predicted"/>
<keyword evidence="1" id="KW-0597">Phosphoprotein</keyword>
<evidence type="ECO:0000256" key="3">
    <source>
        <dbReference type="ARBA" id="ARBA00022679"/>
    </source>
</evidence>
<dbReference type="GO" id="GO:0032259">
    <property type="term" value="P:methylation"/>
    <property type="evidence" value="ECO:0007669"/>
    <property type="project" value="UniProtKB-KW"/>
</dbReference>
<dbReference type="GO" id="GO:0008757">
    <property type="term" value="F:S-adenosylmethionine-dependent methyltransferase activity"/>
    <property type="evidence" value="ECO:0007669"/>
    <property type="project" value="InterPro"/>
</dbReference>
<dbReference type="Proteomes" id="UP000007463">
    <property type="component" value="Chromosome"/>
</dbReference>
<dbReference type="STRING" id="755732.Fluta_3007"/>
<keyword evidence="4" id="KW-0949">S-adenosyl-L-methionine</keyword>
<evidence type="ECO:0000256" key="2">
    <source>
        <dbReference type="ARBA" id="ARBA00022603"/>
    </source>
</evidence>
<keyword evidence="2 5" id="KW-0489">Methyltransferase</keyword>
<accession>F2IJB6</accession>
<dbReference type="HOGENOM" id="CLU_056435_1_2_10"/>
<dbReference type="InterPro" id="IPR029063">
    <property type="entry name" value="SAM-dependent_MTases_sf"/>
</dbReference>
<gene>
    <name evidence="5" type="ordered locus">Fluta_3007</name>
</gene>
<dbReference type="Pfam" id="PF05724">
    <property type="entry name" value="TPMT"/>
    <property type="match status" value="1"/>
</dbReference>
<dbReference type="AlphaFoldDB" id="F2IJB6"/>
<dbReference type="KEGG" id="fte:Fluta_3007"/>
<reference evidence="6" key="2">
    <citation type="submission" date="2011-02" db="EMBL/GenBank/DDBJ databases">
        <title>The complete genome of Fluviicola taffensis DSM 16823.</title>
        <authorList>
            <consortium name="US DOE Joint Genome Institute (JGI-PGF)"/>
            <person name="Lucas S."/>
            <person name="Copeland A."/>
            <person name="Lapidus A."/>
            <person name="Bruce D."/>
            <person name="Goodwin L."/>
            <person name="Pitluck S."/>
            <person name="Kyrpides N."/>
            <person name="Mavromatis K."/>
            <person name="Ivanova N."/>
            <person name="Mikhailova N."/>
            <person name="Pagani I."/>
            <person name="Chertkov O."/>
            <person name="Detter J.C."/>
            <person name="Han C."/>
            <person name="Tapia R."/>
            <person name="Land M."/>
            <person name="Hauser L."/>
            <person name="Markowitz V."/>
            <person name="Cheng J.-F."/>
            <person name="Hugenholtz P."/>
            <person name="Woyke T."/>
            <person name="Wu D."/>
            <person name="Tindall B."/>
            <person name="Pomrenke H.G."/>
            <person name="Brambilla E."/>
            <person name="Klenk H.-P."/>
            <person name="Eisen J.A."/>
        </authorList>
    </citation>
    <scope>NUCLEOTIDE SEQUENCE [LARGE SCALE GENOMIC DNA]</scope>
    <source>
        <strain evidence="6">DSM 16823 / RW262 / RW262</strain>
    </source>
</reference>
<dbReference type="PANTHER" id="PTHR32183">
    <property type="match status" value="1"/>
</dbReference>
<reference evidence="5 6" key="1">
    <citation type="journal article" date="2011" name="Stand. Genomic Sci.">
        <title>Complete genome sequence of the gliding freshwater bacterium Fluviicola taffensis type strain (RW262).</title>
        <authorList>
            <person name="Woyke T."/>
            <person name="Chertkov O."/>
            <person name="Lapidus A."/>
            <person name="Nolan M."/>
            <person name="Lucas S."/>
            <person name="Del Rio T.G."/>
            <person name="Tice H."/>
            <person name="Cheng J.F."/>
            <person name="Tapia R."/>
            <person name="Han C."/>
            <person name="Goodwin L."/>
            <person name="Pitluck S."/>
            <person name="Liolios K."/>
            <person name="Pagani I."/>
            <person name="Ivanova N."/>
            <person name="Huntemann M."/>
            <person name="Mavromatis K."/>
            <person name="Mikhailova N."/>
            <person name="Pati A."/>
            <person name="Chen A."/>
            <person name="Palaniappan K."/>
            <person name="Land M."/>
            <person name="Hauser L."/>
            <person name="Brambilla E.M."/>
            <person name="Rohde M."/>
            <person name="Mwirichia R."/>
            <person name="Sikorski J."/>
            <person name="Tindall B.J."/>
            <person name="Goker M."/>
            <person name="Bristow J."/>
            <person name="Eisen J.A."/>
            <person name="Markowitz V."/>
            <person name="Hugenholtz P."/>
            <person name="Klenk H.P."/>
            <person name="Kyrpides N.C."/>
        </authorList>
    </citation>
    <scope>NUCLEOTIDE SEQUENCE [LARGE SCALE GENOMIC DNA]</scope>
    <source>
        <strain evidence="6">DSM 16823 / RW262 / RW262</strain>
    </source>
</reference>
<evidence type="ECO:0000313" key="6">
    <source>
        <dbReference type="Proteomes" id="UP000007463"/>
    </source>
</evidence>
<dbReference type="PROSITE" id="PS51585">
    <property type="entry name" value="SAM_MT_TPMT"/>
    <property type="match status" value="1"/>
</dbReference>
<evidence type="ECO:0000256" key="1">
    <source>
        <dbReference type="ARBA" id="ARBA00022553"/>
    </source>
</evidence>
<dbReference type="CDD" id="cd02440">
    <property type="entry name" value="AdoMet_MTases"/>
    <property type="match status" value="1"/>
</dbReference>
<dbReference type="RefSeq" id="WP_013687754.1">
    <property type="nucleotide sequence ID" value="NC_015321.1"/>
</dbReference>
<keyword evidence="6" id="KW-1185">Reference proteome</keyword>
<dbReference type="eggNOG" id="COG3963">
    <property type="taxonomic scope" value="Bacteria"/>
</dbReference>
<dbReference type="SUPFAM" id="SSF53335">
    <property type="entry name" value="S-adenosyl-L-methionine-dependent methyltransferases"/>
    <property type="match status" value="1"/>
</dbReference>
<keyword evidence="3 5" id="KW-0808">Transferase</keyword>
<sequence>MISEEENDIKCCVTQCENPLDQSYWNERWQKNETGWDIGQASPAITDYMAQYHDKNVAILIPGCGNAYEAEYLIAKGFANITLIDIAPKAIETLKEKFADKPQINVLCEDFFLHQGSYDLIIEQTFFCAIPPDRRNEYSEKTASLLHPNGKIIGVLFDKQFNQSFPPFGGCPCEYKPIFDPYFTIKTMDDCYNSIPSRANSEVFINLTKK</sequence>
<dbReference type="Gene3D" id="3.40.50.150">
    <property type="entry name" value="Vaccinia Virus protein VP39"/>
    <property type="match status" value="1"/>
</dbReference>
<dbReference type="EMBL" id="CP002542">
    <property type="protein sequence ID" value="AEA44986.1"/>
    <property type="molecule type" value="Genomic_DNA"/>
</dbReference>
<name>F2IJB6_FLUTR</name>
<dbReference type="InterPro" id="IPR008854">
    <property type="entry name" value="TPMT"/>
</dbReference>
<organism evidence="5 6">
    <name type="scientific">Fluviicola taffensis (strain DSM 16823 / NCIMB 13979 / RW262)</name>
    <dbReference type="NCBI Taxonomy" id="755732"/>
    <lineage>
        <taxon>Bacteria</taxon>
        <taxon>Pseudomonadati</taxon>
        <taxon>Bacteroidota</taxon>
        <taxon>Flavobacteriia</taxon>
        <taxon>Flavobacteriales</taxon>
        <taxon>Crocinitomicaceae</taxon>
        <taxon>Fluviicola</taxon>
    </lineage>
</organism>
<evidence type="ECO:0000313" key="5">
    <source>
        <dbReference type="EMBL" id="AEA44986.1"/>
    </source>
</evidence>
<evidence type="ECO:0000256" key="4">
    <source>
        <dbReference type="ARBA" id="ARBA00022691"/>
    </source>
</evidence>
<dbReference type="PANTHER" id="PTHR32183:SF6">
    <property type="entry name" value="CYSTEINE SULFINATE DESULFINASE_CYSTEINE DESULFURASE AND RELATED ENZYMES"/>
    <property type="match status" value="1"/>
</dbReference>
<protein>
    <submittedName>
        <fullName evidence="5">Methyltransferase type 12</fullName>
    </submittedName>
</protein>